<dbReference type="SUPFAM" id="SSF56281">
    <property type="entry name" value="Metallo-hydrolase/oxidoreductase"/>
    <property type="match status" value="1"/>
</dbReference>
<dbReference type="FunFam" id="3.60.15.10:FF:000001">
    <property type="entry name" value="Cleavage and polyadenylation specificity factor"/>
    <property type="match status" value="1"/>
</dbReference>
<evidence type="ECO:0000256" key="3">
    <source>
        <dbReference type="ARBA" id="ARBA00018311"/>
    </source>
</evidence>
<dbReference type="GO" id="GO:0005847">
    <property type="term" value="C:mRNA cleavage and polyadenylation specificity factor complex"/>
    <property type="evidence" value="ECO:0007669"/>
    <property type="project" value="TreeGrafter"/>
</dbReference>
<evidence type="ECO:0000256" key="6">
    <source>
        <dbReference type="ARBA" id="ARBA00022759"/>
    </source>
</evidence>
<dbReference type="GO" id="GO:0004521">
    <property type="term" value="F:RNA endonuclease activity"/>
    <property type="evidence" value="ECO:0007669"/>
    <property type="project" value="TreeGrafter"/>
</dbReference>
<evidence type="ECO:0000313" key="15">
    <source>
        <dbReference type="EMBL" id="CDP35148.1"/>
    </source>
</evidence>
<dbReference type="InterPro" id="IPR036866">
    <property type="entry name" value="RibonucZ/Hydroxyglut_hydro"/>
</dbReference>
<dbReference type="FunFam" id="3.40.50.10890:FF:000001">
    <property type="entry name" value="Cleavage and polyadenylation specificity factor subunit 3"/>
    <property type="match status" value="1"/>
</dbReference>
<dbReference type="CDD" id="cd16292">
    <property type="entry name" value="CPSF3-like_MBL-fold"/>
    <property type="match status" value="1"/>
</dbReference>
<evidence type="ECO:0000256" key="11">
    <source>
        <dbReference type="ARBA" id="ARBA00075008"/>
    </source>
</evidence>
<dbReference type="SMART" id="SM01027">
    <property type="entry name" value="Beta-Casp"/>
    <property type="match status" value="1"/>
</dbReference>
<feature type="domain" description="Beta-Casp" evidence="13">
    <location>
        <begin position="250"/>
        <end position="373"/>
    </location>
</feature>
<dbReference type="InterPro" id="IPR021718">
    <property type="entry name" value="CPSF73-100_C"/>
</dbReference>
<evidence type="ECO:0000256" key="5">
    <source>
        <dbReference type="ARBA" id="ARBA00022722"/>
    </source>
</evidence>
<sequence>MSKRENESPGPEDQFSFVALGGGSEVGRSCHIISYKGKTVMLDAGVHPAHSGMASLPFYDEYDLSTVDVLLISHFHLDHAASLPYVMQHTNFRGRVFMTHPTKAIYRWLLGDFVKVSGGGGDSAPLYTDEDLFDSFERIETVDYHATMEVSGIRFTAYHAGHVLGAAMYMVEIAGLKVFFTGDYSREADRHLNSAEIPPIRPDILISESTYGTGVHEPRTERETRLTKLIHSTIEKGGRCLLPVFALGRAQELLLILEEYWATHPELQTVKVYYASALARKCMAVFRTYVNMMNDDIRRRFRDSSTNPFEFRYIRQLRSLDKFDDLGPCVMVAAPGMLQNGVSRELLERWAPDSRNALIITGYSVEGTMAKKILTQPTEIPSMTNPDTTIPRRLSIAEISFAAHVDFNENSAFIDAVGARHVILVHGEATTMGRLKSALLSKYTSRKGTDQEVKIYNPKNCVEVELPFKTAKVARVTGVLADKPPNEGQLVTGVLVEKDFHLSLLHVNDLREYSGITTSVVTEKQTVTVDAGPDLVRYHLEQMFGEVEVLSDETDEILVIMIMNAVRLEHSGNKSTIEWIGNVMTDAIADSVLAVLLSVDSSPASVKMSSKGTCGCHSHEHDEGLNGEANGHAKERSRIDEISALLKAQFGDCYNLDAEGQTATIKIENMEAKVNFSELTVECPSAALKKRVEAVLDRSASIVAPLTGH</sequence>
<evidence type="ECO:0000256" key="2">
    <source>
        <dbReference type="ARBA" id="ARBA00010624"/>
    </source>
</evidence>
<dbReference type="PANTHER" id="PTHR11203:SF11">
    <property type="entry name" value="CLEAVAGE AND POLYADENYLATION SPECIFICITY FACTOR SUBUNIT 3"/>
    <property type="match status" value="1"/>
</dbReference>
<dbReference type="GO" id="GO:0003723">
    <property type="term" value="F:RNA binding"/>
    <property type="evidence" value="ECO:0007669"/>
    <property type="project" value="TreeGrafter"/>
</dbReference>
<evidence type="ECO:0000256" key="9">
    <source>
        <dbReference type="ARBA" id="ARBA00032592"/>
    </source>
</evidence>
<dbReference type="Pfam" id="PF10996">
    <property type="entry name" value="Beta-Casp"/>
    <property type="match status" value="1"/>
</dbReference>
<evidence type="ECO:0000256" key="7">
    <source>
        <dbReference type="ARBA" id="ARBA00022801"/>
    </source>
</evidence>
<feature type="domain" description="Pre-mRNA 3'-end-processing endonuclease polyadenylation factor C-term" evidence="14">
    <location>
        <begin position="487"/>
        <end position="706"/>
    </location>
</feature>
<dbReference type="AlphaFoldDB" id="A0A060T2H7"/>
<evidence type="ECO:0000259" key="12">
    <source>
        <dbReference type="SMART" id="SM00849"/>
    </source>
</evidence>
<keyword evidence="6" id="KW-0255">Endonuclease</keyword>
<dbReference type="InterPro" id="IPR022712">
    <property type="entry name" value="Beta_Casp"/>
</dbReference>
<dbReference type="Gene3D" id="3.40.50.10890">
    <property type="match status" value="1"/>
</dbReference>
<reference evidence="15" key="2">
    <citation type="submission" date="2014-06" db="EMBL/GenBank/DDBJ databases">
        <title>The complete genome of Blastobotrys (Arxula) adeninivorans LS3 - a yeast of biotechnological interest.</title>
        <authorList>
            <person name="Kunze G."/>
            <person name="Gaillardin C."/>
            <person name="Czernicka M."/>
            <person name="Durrens P."/>
            <person name="Martin T."/>
            <person name="Boer E."/>
            <person name="Gabaldon T."/>
            <person name="Cruz J."/>
            <person name="Talla E."/>
            <person name="Marck C."/>
            <person name="Goffeau A."/>
            <person name="Barbe V."/>
            <person name="Baret P."/>
            <person name="Baronian K."/>
            <person name="Beier S."/>
            <person name="Bleykasten C."/>
            <person name="Bode R."/>
            <person name="Casaregola S."/>
            <person name="Despons L."/>
            <person name="Fairhead C."/>
            <person name="Giersberg M."/>
            <person name="Gierski P."/>
            <person name="Hahnel U."/>
            <person name="Hartmann A."/>
            <person name="Jankowska D."/>
            <person name="Jubin C."/>
            <person name="Jung P."/>
            <person name="Lafontaine I."/>
            <person name="Leh-Louis V."/>
            <person name="Lemaire M."/>
            <person name="Marcet-Houben M."/>
            <person name="Mascher M."/>
            <person name="Morel G."/>
            <person name="Richard G.-F."/>
            <person name="Riechen J."/>
            <person name="Sacerdot C."/>
            <person name="Sarkar A."/>
            <person name="Savel G."/>
            <person name="Schacherer J."/>
            <person name="Sherman D."/>
            <person name="Straub M.-L."/>
            <person name="Stein N."/>
            <person name="Thierry A."/>
            <person name="Trautwein-Schult A."/>
            <person name="Westhof E."/>
            <person name="Worch S."/>
            <person name="Dujon B."/>
            <person name="Souciet J.-L."/>
            <person name="Wincker P."/>
            <person name="Scholz U."/>
            <person name="Neuveglise N."/>
        </authorList>
    </citation>
    <scope>NUCLEOTIDE SEQUENCE</scope>
    <source>
        <strain evidence="15">LS3</strain>
    </source>
</reference>
<dbReference type="PANTHER" id="PTHR11203">
    <property type="entry name" value="CLEAVAGE AND POLYADENYLATION SPECIFICITY FACTOR FAMILY MEMBER"/>
    <property type="match status" value="1"/>
</dbReference>
<dbReference type="PhylomeDB" id="A0A060T2H7"/>
<comment type="similarity">
    <text evidence="2">Belongs to the metallo-beta-lactamase superfamily. RNA-metabolizing metallo-beta-lactamase-like family. CPSF2/YSH1 subfamily.</text>
</comment>
<dbReference type="SMART" id="SM01098">
    <property type="entry name" value="CPSF73-100_C"/>
    <property type="match status" value="1"/>
</dbReference>
<dbReference type="InterPro" id="IPR050698">
    <property type="entry name" value="MBL"/>
</dbReference>
<name>A0A060T2H7_BLAAD</name>
<organism evidence="15">
    <name type="scientific">Blastobotrys adeninivorans</name>
    <name type="common">Yeast</name>
    <name type="synonym">Arxula adeninivorans</name>
    <dbReference type="NCBI Taxonomy" id="409370"/>
    <lineage>
        <taxon>Eukaryota</taxon>
        <taxon>Fungi</taxon>
        <taxon>Dikarya</taxon>
        <taxon>Ascomycota</taxon>
        <taxon>Saccharomycotina</taxon>
        <taxon>Dipodascomycetes</taxon>
        <taxon>Dipodascales</taxon>
        <taxon>Trichomonascaceae</taxon>
        <taxon>Blastobotrys</taxon>
    </lineage>
</organism>
<dbReference type="InterPro" id="IPR001279">
    <property type="entry name" value="Metallo-B-lactamas"/>
</dbReference>
<dbReference type="Gene3D" id="3.60.15.10">
    <property type="entry name" value="Ribonuclease Z/Hydroxyacylglutathione hydrolase-like"/>
    <property type="match status" value="1"/>
</dbReference>
<dbReference type="InterPro" id="IPR011108">
    <property type="entry name" value="RMMBL"/>
</dbReference>
<dbReference type="EMBL" id="HG937693">
    <property type="protein sequence ID" value="CDP35148.1"/>
    <property type="molecule type" value="Genomic_DNA"/>
</dbReference>
<reference evidence="15" key="1">
    <citation type="submission" date="2014-02" db="EMBL/GenBank/DDBJ databases">
        <authorList>
            <person name="Genoscope - CEA"/>
        </authorList>
    </citation>
    <scope>NUCLEOTIDE SEQUENCE</scope>
    <source>
        <strain evidence="15">LS3</strain>
    </source>
</reference>
<feature type="domain" description="Metallo-beta-lactamase" evidence="12">
    <location>
        <begin position="27"/>
        <end position="238"/>
    </location>
</feature>
<accession>A0A060T2H7</accession>
<dbReference type="GO" id="GO:0006397">
    <property type="term" value="P:mRNA processing"/>
    <property type="evidence" value="ECO:0007669"/>
    <property type="project" value="UniProtKB-KW"/>
</dbReference>
<evidence type="ECO:0000256" key="1">
    <source>
        <dbReference type="ARBA" id="ARBA00004123"/>
    </source>
</evidence>
<evidence type="ECO:0000256" key="10">
    <source>
        <dbReference type="ARBA" id="ARBA00069466"/>
    </source>
</evidence>
<evidence type="ECO:0000259" key="14">
    <source>
        <dbReference type="SMART" id="SM01098"/>
    </source>
</evidence>
<evidence type="ECO:0000256" key="8">
    <source>
        <dbReference type="ARBA" id="ARBA00023242"/>
    </source>
</evidence>
<gene>
    <name evidence="15" type="ORF">GNLVRS02_ARAD1C28666g</name>
</gene>
<dbReference type="Pfam" id="PF07521">
    <property type="entry name" value="RMMBL"/>
    <property type="match status" value="1"/>
</dbReference>
<protein>
    <recommendedName>
        <fullName evidence="3">Endoribonuclease YSH1</fullName>
    </recommendedName>
    <alternativeName>
        <fullName evidence="10">Endoribonuclease ysh1</fullName>
    </alternativeName>
    <alternativeName>
        <fullName evidence="9 11">mRNA 3'-end-processing protein YSH1</fullName>
    </alternativeName>
</protein>
<keyword evidence="5" id="KW-0540">Nuclease</keyword>
<dbReference type="SMART" id="SM00849">
    <property type="entry name" value="Lactamase_B"/>
    <property type="match status" value="1"/>
</dbReference>
<dbReference type="GO" id="GO:0004534">
    <property type="term" value="F:5'-3' RNA exonuclease activity"/>
    <property type="evidence" value="ECO:0007669"/>
    <property type="project" value="TreeGrafter"/>
</dbReference>
<evidence type="ECO:0000256" key="4">
    <source>
        <dbReference type="ARBA" id="ARBA00022664"/>
    </source>
</evidence>
<proteinExistence type="inferred from homology"/>
<keyword evidence="8" id="KW-0539">Nucleus</keyword>
<keyword evidence="7" id="KW-0378">Hydrolase</keyword>
<comment type="subcellular location">
    <subcellularLocation>
        <location evidence="1">Nucleus</location>
    </subcellularLocation>
</comment>
<dbReference type="Pfam" id="PF16661">
    <property type="entry name" value="Lactamase_B_6"/>
    <property type="match status" value="1"/>
</dbReference>
<keyword evidence="4" id="KW-0507">mRNA processing</keyword>
<dbReference type="Pfam" id="PF11718">
    <property type="entry name" value="CPSF73-100_C"/>
    <property type="match status" value="1"/>
</dbReference>
<evidence type="ECO:0000259" key="13">
    <source>
        <dbReference type="SMART" id="SM01027"/>
    </source>
</evidence>